<comment type="subcellular location">
    <subcellularLocation>
        <location evidence="1">Membrane</location>
        <topology evidence="1">Multi-pass membrane protein</topology>
    </subcellularLocation>
</comment>
<feature type="transmembrane region" description="Helical" evidence="4">
    <location>
        <begin position="60"/>
        <end position="79"/>
    </location>
</feature>
<dbReference type="GO" id="GO:0016020">
    <property type="term" value="C:membrane"/>
    <property type="evidence" value="ECO:0007669"/>
    <property type="project" value="UniProtKB-SubCell"/>
</dbReference>
<dbReference type="Proteomes" id="UP000193689">
    <property type="component" value="Unassembled WGS sequence"/>
</dbReference>
<keyword evidence="7" id="KW-1185">Reference proteome</keyword>
<dbReference type="SUPFAM" id="SSF103473">
    <property type="entry name" value="MFS general substrate transporter"/>
    <property type="match status" value="1"/>
</dbReference>
<reference evidence="6 7" key="1">
    <citation type="submission" date="2016-07" db="EMBL/GenBank/DDBJ databases">
        <title>Pervasive Adenine N6-methylation of Active Genes in Fungi.</title>
        <authorList>
            <consortium name="DOE Joint Genome Institute"/>
            <person name="Mondo S.J."/>
            <person name="Dannebaum R.O."/>
            <person name="Kuo R.C."/>
            <person name="Labutti K."/>
            <person name="Haridas S."/>
            <person name="Kuo A."/>
            <person name="Salamov A."/>
            <person name="Ahrendt S.R."/>
            <person name="Lipzen A."/>
            <person name="Sullivan W."/>
            <person name="Andreopoulos W.B."/>
            <person name="Clum A."/>
            <person name="Lindquist E."/>
            <person name="Daum C."/>
            <person name="Ramamoorthy G.K."/>
            <person name="Gryganskyi A."/>
            <person name="Culley D."/>
            <person name="Magnuson J.K."/>
            <person name="James T.Y."/>
            <person name="O'Malley M.A."/>
            <person name="Stajich J.E."/>
            <person name="Spatafora J.W."/>
            <person name="Visel A."/>
            <person name="Grigoriev I.V."/>
        </authorList>
    </citation>
    <scope>NUCLEOTIDE SEQUENCE [LARGE SCALE GENOMIC DNA]</scope>
    <source>
        <strain evidence="6 7">CBS 129021</strain>
    </source>
</reference>
<keyword evidence="4" id="KW-0812">Transmembrane</keyword>
<evidence type="ECO:0000313" key="7">
    <source>
        <dbReference type="Proteomes" id="UP000193689"/>
    </source>
</evidence>
<dbReference type="InterPro" id="IPR050327">
    <property type="entry name" value="Proton-linked_MCT"/>
</dbReference>
<sequence>MAANGDAKPLFVAPNGGRKAWTIVLGSFLLQSSSYGYVSACGVFQLYYKTVLLPGYSSQELGWITTVAVCLIFGACLPMGHIVDLYGIRAVTGPSAALGVASIGLLSLCTKYWQILLCQGFALGLACSGTMLPAVICVTQWFSSKRGLAVGMASAGGGFGGVIYPIMVARLIDQHGFSTAVKWSTLPMGFGMIFGVLLCESPFPARKARERAEQQKRLQEGFSGAHNTDAGQITESKDGQEGVDLSPAAQGSDSEDLEQGRKPGGFLKSLRHNGAAWACFAIGAFFCMFSLLSPLNYLPEMAQEAGTSLSLSQYTLSIINAGQMFGRVLPGWLSDHAGPLTTMAMVSGLSAIAMLVIWLPLDFYPNFAGIIFFAAFYGLSCGGCMSLASPCVVALADGRVHDLGAKMGIACMFMAIGSLVGVPVIGVIKESTNSFDGLTATAGATMAIGGVLFFISRVKLGGWKLLHKV</sequence>
<feature type="transmembrane region" description="Helical" evidence="4">
    <location>
        <begin position="275"/>
        <end position="294"/>
    </location>
</feature>
<proteinExistence type="inferred from homology"/>
<feature type="transmembrane region" description="Helical" evidence="4">
    <location>
        <begin position="367"/>
        <end position="395"/>
    </location>
</feature>
<evidence type="ECO:0000256" key="1">
    <source>
        <dbReference type="ARBA" id="ARBA00004141"/>
    </source>
</evidence>
<accession>A0A1Y2EBY7</accession>
<organism evidence="6 7">
    <name type="scientific">Pseudomassariella vexata</name>
    <dbReference type="NCBI Taxonomy" id="1141098"/>
    <lineage>
        <taxon>Eukaryota</taxon>
        <taxon>Fungi</taxon>
        <taxon>Dikarya</taxon>
        <taxon>Ascomycota</taxon>
        <taxon>Pezizomycotina</taxon>
        <taxon>Sordariomycetes</taxon>
        <taxon>Xylariomycetidae</taxon>
        <taxon>Amphisphaeriales</taxon>
        <taxon>Pseudomassariaceae</taxon>
        <taxon>Pseudomassariella</taxon>
    </lineage>
</organism>
<dbReference type="InterPro" id="IPR036259">
    <property type="entry name" value="MFS_trans_sf"/>
</dbReference>
<feature type="transmembrane region" description="Helical" evidence="4">
    <location>
        <begin position="407"/>
        <end position="428"/>
    </location>
</feature>
<comment type="similarity">
    <text evidence="2">Belongs to the major facilitator superfamily. Monocarboxylate porter (TC 2.A.1.13) family.</text>
</comment>
<dbReference type="InterPro" id="IPR011701">
    <property type="entry name" value="MFS"/>
</dbReference>
<feature type="compositionally biased region" description="Basic and acidic residues" evidence="3">
    <location>
        <begin position="210"/>
        <end position="219"/>
    </location>
</feature>
<protein>
    <submittedName>
        <fullName evidence="6">MFS transporter</fullName>
    </submittedName>
</protein>
<feature type="compositionally biased region" description="Polar residues" evidence="3">
    <location>
        <begin position="225"/>
        <end position="234"/>
    </location>
</feature>
<dbReference type="InParanoid" id="A0A1Y2EBY7"/>
<dbReference type="OrthoDB" id="5667at2759"/>
<dbReference type="PANTHER" id="PTHR11360">
    <property type="entry name" value="MONOCARBOXYLATE TRANSPORTER"/>
    <property type="match status" value="1"/>
</dbReference>
<keyword evidence="4" id="KW-0472">Membrane</keyword>
<evidence type="ECO:0000256" key="3">
    <source>
        <dbReference type="SAM" id="MobiDB-lite"/>
    </source>
</evidence>
<dbReference type="AlphaFoldDB" id="A0A1Y2EBY7"/>
<dbReference type="RefSeq" id="XP_040719358.1">
    <property type="nucleotide sequence ID" value="XM_040859707.1"/>
</dbReference>
<dbReference type="Gene3D" id="1.20.1250.20">
    <property type="entry name" value="MFS general substrate transporter like domains"/>
    <property type="match status" value="2"/>
</dbReference>
<feature type="domain" description="Major facilitator superfamily (MFS) profile" evidence="5">
    <location>
        <begin position="276"/>
        <end position="469"/>
    </location>
</feature>
<evidence type="ECO:0000256" key="4">
    <source>
        <dbReference type="SAM" id="Phobius"/>
    </source>
</evidence>
<feature type="transmembrane region" description="Helical" evidence="4">
    <location>
        <begin position="86"/>
        <end position="106"/>
    </location>
</feature>
<dbReference type="PANTHER" id="PTHR11360:SF234">
    <property type="entry name" value="MFS-TYPE TRANSPORTER DBAD-RELATED"/>
    <property type="match status" value="1"/>
</dbReference>
<dbReference type="Pfam" id="PF07690">
    <property type="entry name" value="MFS_1"/>
    <property type="match status" value="1"/>
</dbReference>
<evidence type="ECO:0000256" key="2">
    <source>
        <dbReference type="ARBA" id="ARBA00006727"/>
    </source>
</evidence>
<evidence type="ECO:0000259" key="5">
    <source>
        <dbReference type="PROSITE" id="PS50850"/>
    </source>
</evidence>
<dbReference type="InterPro" id="IPR020846">
    <property type="entry name" value="MFS_dom"/>
</dbReference>
<feature type="transmembrane region" description="Helical" evidence="4">
    <location>
        <begin position="21"/>
        <end position="48"/>
    </location>
</feature>
<dbReference type="GeneID" id="63775919"/>
<gene>
    <name evidence="6" type="ORF">BCR38DRAFT_425219</name>
</gene>
<feature type="transmembrane region" description="Helical" evidence="4">
    <location>
        <begin position="180"/>
        <end position="199"/>
    </location>
</feature>
<feature type="transmembrane region" description="Helical" evidence="4">
    <location>
        <begin position="148"/>
        <end position="168"/>
    </location>
</feature>
<name>A0A1Y2EBY7_9PEZI</name>
<feature type="transmembrane region" description="Helical" evidence="4">
    <location>
        <begin position="340"/>
        <end position="361"/>
    </location>
</feature>
<feature type="transmembrane region" description="Helical" evidence="4">
    <location>
        <begin position="434"/>
        <end position="455"/>
    </location>
</feature>
<dbReference type="PROSITE" id="PS50850">
    <property type="entry name" value="MFS"/>
    <property type="match status" value="1"/>
</dbReference>
<feature type="region of interest" description="Disordered" evidence="3">
    <location>
        <begin position="209"/>
        <end position="260"/>
    </location>
</feature>
<dbReference type="GO" id="GO:0022857">
    <property type="term" value="F:transmembrane transporter activity"/>
    <property type="evidence" value="ECO:0007669"/>
    <property type="project" value="InterPro"/>
</dbReference>
<dbReference type="EMBL" id="MCFJ01000003">
    <property type="protein sequence ID" value="ORY69071.1"/>
    <property type="molecule type" value="Genomic_DNA"/>
</dbReference>
<keyword evidence="4" id="KW-1133">Transmembrane helix</keyword>
<comment type="caution">
    <text evidence="6">The sequence shown here is derived from an EMBL/GenBank/DDBJ whole genome shotgun (WGS) entry which is preliminary data.</text>
</comment>
<feature type="transmembrane region" description="Helical" evidence="4">
    <location>
        <begin position="112"/>
        <end position="136"/>
    </location>
</feature>
<evidence type="ECO:0000313" key="6">
    <source>
        <dbReference type="EMBL" id="ORY69071.1"/>
    </source>
</evidence>